<dbReference type="Proteomes" id="UP001596472">
    <property type="component" value="Unassembled WGS sequence"/>
</dbReference>
<accession>A0ABW2L0W8</accession>
<name>A0ABW2L0W8_9BACT</name>
<sequence>MSDNHNSDKVDFSNIVKAGAISDLDELHIAKNRVLQGELIPAAETIDISDGEANSIMESLAASRAKRVKKAVRRAFGKPVPEAIAGILKDFALSPSQSKLGDKYFWGRLLEKIDSLTVDGQPLTMALPMGGGNIGSSIKTGGRILPDLSEWQAWNSLAGISMAINEIYAPGALMIAVPDAALHTADLGFAIEDVISHGRQANLDLMRLGLGGHLSIPDVLSHLPSNWSSIVDEIVPVLDLSKHDWSLIRSLVWSLNTKVHGMPIEREILIASALSGNLNDLPSCLRAEAHAIFQRAEFVVRHYSAVNIAIRRLGLIENVVEALTGSSNFLRLSVHAKAIEVPEIRPHLFPTNRIVQHPALLPMHGVGVVRREGANTDFGITFNLAALMRGYKRLVWNSRQIGFEAHSDAAELSKELAA</sequence>
<organism evidence="1 2">
    <name type="scientific">Haloferula chungangensis</name>
    <dbReference type="NCBI Taxonomy" id="1048331"/>
    <lineage>
        <taxon>Bacteria</taxon>
        <taxon>Pseudomonadati</taxon>
        <taxon>Verrucomicrobiota</taxon>
        <taxon>Verrucomicrobiia</taxon>
        <taxon>Verrucomicrobiales</taxon>
        <taxon>Verrucomicrobiaceae</taxon>
        <taxon>Haloferula</taxon>
    </lineage>
</organism>
<protein>
    <submittedName>
        <fullName evidence="1">Uncharacterized protein</fullName>
    </submittedName>
</protein>
<comment type="caution">
    <text evidence="1">The sequence shown here is derived from an EMBL/GenBank/DDBJ whole genome shotgun (WGS) entry which is preliminary data.</text>
</comment>
<proteinExistence type="predicted"/>
<reference evidence="2" key="1">
    <citation type="journal article" date="2019" name="Int. J. Syst. Evol. Microbiol.">
        <title>The Global Catalogue of Microorganisms (GCM) 10K type strain sequencing project: providing services to taxonomists for standard genome sequencing and annotation.</title>
        <authorList>
            <consortium name="The Broad Institute Genomics Platform"/>
            <consortium name="The Broad Institute Genome Sequencing Center for Infectious Disease"/>
            <person name="Wu L."/>
            <person name="Ma J."/>
        </authorList>
    </citation>
    <scope>NUCLEOTIDE SEQUENCE [LARGE SCALE GENOMIC DNA]</scope>
    <source>
        <strain evidence="2">CGMCC 4.1467</strain>
    </source>
</reference>
<dbReference type="EMBL" id="JBHTBS010000001">
    <property type="protein sequence ID" value="MFC7335986.1"/>
    <property type="molecule type" value="Genomic_DNA"/>
</dbReference>
<keyword evidence="2" id="KW-1185">Reference proteome</keyword>
<gene>
    <name evidence="1" type="ORF">ACFQY0_02250</name>
</gene>
<dbReference type="RefSeq" id="WP_379708647.1">
    <property type="nucleotide sequence ID" value="NZ_JBHTBS010000001.1"/>
</dbReference>
<evidence type="ECO:0000313" key="1">
    <source>
        <dbReference type="EMBL" id="MFC7335986.1"/>
    </source>
</evidence>
<evidence type="ECO:0000313" key="2">
    <source>
        <dbReference type="Proteomes" id="UP001596472"/>
    </source>
</evidence>